<dbReference type="EMBL" id="UFQT01000022">
    <property type="protein sequence ID" value="SSX17963.1"/>
    <property type="molecule type" value="Genomic_DNA"/>
</dbReference>
<dbReference type="Pfam" id="PF00061">
    <property type="entry name" value="Lipocalin"/>
    <property type="match status" value="1"/>
</dbReference>
<feature type="domain" description="Lipocalin/cytosolic fatty-acid binding" evidence="3">
    <location>
        <begin position="48"/>
        <end position="171"/>
    </location>
</feature>
<dbReference type="InterPro" id="IPR012674">
    <property type="entry name" value="Calycin"/>
</dbReference>
<keyword evidence="2" id="KW-0446">Lipid-binding</keyword>
<dbReference type="AlphaFoldDB" id="A0A336LMW0"/>
<dbReference type="InterPro" id="IPR000566">
    <property type="entry name" value="Lipocln_cytosolic_FA-bd_dom"/>
</dbReference>
<sequence length="173" mass="20921">MEIIREFFEDELIVTWNFDDVIHKRYHRAVDKHHKSKIKMSAIWKNKKYKLEKSENFEEFLLALGVNYFLRKLGMSVVPVIEMIEDGEFYVLKQTTTIRNVELRFKPDEEFIEETPDGRKTRTVITFESENKLVQRQLDGKPVTIVREFYEDELVMTLTIDDVKCKRYYRRIT</sequence>
<dbReference type="GO" id="GO:0008289">
    <property type="term" value="F:lipid binding"/>
    <property type="evidence" value="ECO:0007669"/>
    <property type="project" value="UniProtKB-KW"/>
</dbReference>
<organism evidence="4">
    <name type="scientific">Culicoides sonorensis</name>
    <name type="common">Biting midge</name>
    <dbReference type="NCBI Taxonomy" id="179676"/>
    <lineage>
        <taxon>Eukaryota</taxon>
        <taxon>Metazoa</taxon>
        <taxon>Ecdysozoa</taxon>
        <taxon>Arthropoda</taxon>
        <taxon>Hexapoda</taxon>
        <taxon>Insecta</taxon>
        <taxon>Pterygota</taxon>
        <taxon>Neoptera</taxon>
        <taxon>Endopterygota</taxon>
        <taxon>Diptera</taxon>
        <taxon>Nematocera</taxon>
        <taxon>Chironomoidea</taxon>
        <taxon>Ceratopogonidae</taxon>
        <taxon>Ceratopogoninae</taxon>
        <taxon>Culicoides</taxon>
        <taxon>Monoculicoides</taxon>
    </lineage>
</organism>
<dbReference type="VEuPathDB" id="VectorBase:CSON006049"/>
<dbReference type="PRINTS" id="PR00178">
    <property type="entry name" value="FATTYACIDBP"/>
</dbReference>
<protein>
    <submittedName>
        <fullName evidence="4">CSON006049 protein</fullName>
    </submittedName>
</protein>
<dbReference type="Gene3D" id="2.40.128.20">
    <property type="match status" value="1"/>
</dbReference>
<name>A0A336LMW0_CULSO</name>
<gene>
    <name evidence="4" type="primary">CSON006049</name>
</gene>
<accession>A0A336LMW0</accession>
<dbReference type="InterPro" id="IPR000463">
    <property type="entry name" value="Fatty_acid-bd"/>
</dbReference>
<evidence type="ECO:0000256" key="2">
    <source>
        <dbReference type="ARBA" id="ARBA00023121"/>
    </source>
</evidence>
<comment type="similarity">
    <text evidence="1">Belongs to the calycin superfamily. Fatty-acid binding protein (FABP) family.</text>
</comment>
<evidence type="ECO:0000259" key="3">
    <source>
        <dbReference type="Pfam" id="PF00061"/>
    </source>
</evidence>
<proteinExistence type="inferred from homology"/>
<dbReference type="SUPFAM" id="SSF50814">
    <property type="entry name" value="Lipocalins"/>
    <property type="match status" value="1"/>
</dbReference>
<reference evidence="4" key="1">
    <citation type="submission" date="2018-07" db="EMBL/GenBank/DDBJ databases">
        <authorList>
            <person name="Quirk P.G."/>
            <person name="Krulwich T.A."/>
        </authorList>
    </citation>
    <scope>NUCLEOTIDE SEQUENCE</scope>
</reference>
<dbReference type="PANTHER" id="PTHR11955">
    <property type="entry name" value="FATTY ACID BINDING PROTEIN"/>
    <property type="match status" value="1"/>
</dbReference>
<evidence type="ECO:0000313" key="4">
    <source>
        <dbReference type="EMBL" id="SSX17963.1"/>
    </source>
</evidence>
<dbReference type="InterPro" id="IPR031259">
    <property type="entry name" value="ILBP"/>
</dbReference>
<evidence type="ECO:0000256" key="1">
    <source>
        <dbReference type="ARBA" id="ARBA00008390"/>
    </source>
</evidence>